<dbReference type="EMBL" id="JBHSRS010000018">
    <property type="protein sequence ID" value="MFC6281726.1"/>
    <property type="molecule type" value="Genomic_DNA"/>
</dbReference>
<protein>
    <submittedName>
        <fullName evidence="4">Zeta toxin family protein</fullName>
    </submittedName>
</protein>
<feature type="domain" description="Zeta toxin" evidence="3">
    <location>
        <begin position="12"/>
        <end position="161"/>
    </location>
</feature>
<gene>
    <name evidence="4" type="ORF">ACFQND_10830</name>
</gene>
<dbReference type="Proteomes" id="UP001596270">
    <property type="component" value="Unassembled WGS sequence"/>
</dbReference>
<evidence type="ECO:0000259" key="3">
    <source>
        <dbReference type="Pfam" id="PF06414"/>
    </source>
</evidence>
<dbReference type="InterPro" id="IPR010488">
    <property type="entry name" value="Zeta_toxin_domain"/>
</dbReference>
<accession>A0ABW1TVS2</accession>
<organism evidence="4 5">
    <name type="scientific">Polaromonas aquatica</name>
    <dbReference type="NCBI Taxonomy" id="332657"/>
    <lineage>
        <taxon>Bacteria</taxon>
        <taxon>Pseudomonadati</taxon>
        <taxon>Pseudomonadota</taxon>
        <taxon>Betaproteobacteria</taxon>
        <taxon>Burkholderiales</taxon>
        <taxon>Comamonadaceae</taxon>
        <taxon>Polaromonas</taxon>
    </lineage>
</organism>
<dbReference type="Pfam" id="PF06414">
    <property type="entry name" value="Zeta_toxin"/>
    <property type="match status" value="1"/>
</dbReference>
<dbReference type="Gene3D" id="3.40.50.300">
    <property type="entry name" value="P-loop containing nucleotide triphosphate hydrolases"/>
    <property type="match status" value="1"/>
</dbReference>
<reference evidence="5" key="1">
    <citation type="journal article" date="2019" name="Int. J. Syst. Evol. Microbiol.">
        <title>The Global Catalogue of Microorganisms (GCM) 10K type strain sequencing project: providing services to taxonomists for standard genome sequencing and annotation.</title>
        <authorList>
            <consortium name="The Broad Institute Genomics Platform"/>
            <consortium name="The Broad Institute Genome Sequencing Center for Infectious Disease"/>
            <person name="Wu L."/>
            <person name="Ma J."/>
        </authorList>
    </citation>
    <scope>NUCLEOTIDE SEQUENCE [LARGE SCALE GENOMIC DNA]</scope>
    <source>
        <strain evidence="5">CCUG 39402</strain>
    </source>
</reference>
<name>A0ABW1TVS2_9BURK</name>
<dbReference type="InterPro" id="IPR027417">
    <property type="entry name" value="P-loop_NTPase"/>
</dbReference>
<keyword evidence="5" id="KW-1185">Reference proteome</keyword>
<evidence type="ECO:0000313" key="5">
    <source>
        <dbReference type="Proteomes" id="UP001596270"/>
    </source>
</evidence>
<dbReference type="PANTHER" id="PTHR39206:SF1">
    <property type="entry name" value="SLL8004 PROTEIN"/>
    <property type="match status" value="1"/>
</dbReference>
<keyword evidence="2" id="KW-0067">ATP-binding</keyword>
<comment type="caution">
    <text evidence="4">The sequence shown here is derived from an EMBL/GenBank/DDBJ whole genome shotgun (WGS) entry which is preliminary data.</text>
</comment>
<dbReference type="SUPFAM" id="SSF52540">
    <property type="entry name" value="P-loop containing nucleoside triphosphate hydrolases"/>
    <property type="match status" value="1"/>
</dbReference>
<evidence type="ECO:0000256" key="2">
    <source>
        <dbReference type="ARBA" id="ARBA00022840"/>
    </source>
</evidence>
<dbReference type="PANTHER" id="PTHR39206">
    <property type="entry name" value="SLL8004 PROTEIN"/>
    <property type="match status" value="1"/>
</dbReference>
<evidence type="ECO:0000256" key="1">
    <source>
        <dbReference type="ARBA" id="ARBA00022741"/>
    </source>
</evidence>
<dbReference type="RefSeq" id="WP_371437333.1">
    <property type="nucleotide sequence ID" value="NZ_JBHSRS010000018.1"/>
</dbReference>
<sequence length="213" mass="23331">MVQAIALHPRRRKDKPVFYLLAGPNGAGKSTLYTALVQAGTIPASVEFVNADLHEAAHLQHIADPQARSEEARQWSDARRAELLRLGQSFVSETVFSHESKLALIEEAQSLGFFVMLLVVCLDDPQRLLDRVAGRVSEGGHAVPAGRILARYPRTLANLAVAVRLADAVVLYDSQDVKPGTHAAVAVCKRDWTQEQVSPLPRWAQRLLGKLSS</sequence>
<proteinExistence type="predicted"/>
<keyword evidence="1" id="KW-0547">Nucleotide-binding</keyword>
<evidence type="ECO:0000313" key="4">
    <source>
        <dbReference type="EMBL" id="MFC6281726.1"/>
    </source>
</evidence>